<dbReference type="EMBL" id="DQID01000099">
    <property type="protein sequence ID" value="HCT13864.1"/>
    <property type="molecule type" value="Genomic_DNA"/>
</dbReference>
<name>A0A3D4SX51_9CORY</name>
<evidence type="ECO:0000313" key="2">
    <source>
        <dbReference type="EMBL" id="HCT13864.1"/>
    </source>
</evidence>
<protein>
    <submittedName>
        <fullName evidence="2">Low temperature requirement protein A</fullName>
    </submittedName>
</protein>
<feature type="transmembrane region" description="Helical" evidence="1">
    <location>
        <begin position="317"/>
        <end position="339"/>
    </location>
</feature>
<reference evidence="2 3" key="1">
    <citation type="journal article" date="2018" name="Nat. Biotechnol.">
        <title>A standardized bacterial taxonomy based on genome phylogeny substantially revises the tree of life.</title>
        <authorList>
            <person name="Parks D.H."/>
            <person name="Chuvochina M."/>
            <person name="Waite D.W."/>
            <person name="Rinke C."/>
            <person name="Skarshewski A."/>
            <person name="Chaumeil P.A."/>
            <person name="Hugenholtz P."/>
        </authorList>
    </citation>
    <scope>NUCLEOTIDE SEQUENCE [LARGE SCALE GENOMIC DNA]</scope>
    <source>
        <strain evidence="2">UBA11247</strain>
    </source>
</reference>
<keyword evidence="1" id="KW-0812">Transmembrane</keyword>
<feature type="transmembrane region" description="Helical" evidence="1">
    <location>
        <begin position="47"/>
        <end position="67"/>
    </location>
</feature>
<accession>A0A3D4SX51</accession>
<feature type="transmembrane region" description="Helical" evidence="1">
    <location>
        <begin position="12"/>
        <end position="35"/>
    </location>
</feature>
<keyword evidence="1" id="KW-0472">Membrane</keyword>
<dbReference type="PANTHER" id="PTHR36840:SF1">
    <property type="entry name" value="BLL5714 PROTEIN"/>
    <property type="match status" value="1"/>
</dbReference>
<feature type="transmembrane region" description="Helical" evidence="1">
    <location>
        <begin position="108"/>
        <end position="127"/>
    </location>
</feature>
<dbReference type="AlphaFoldDB" id="A0A3D4SX51"/>
<dbReference type="Pfam" id="PF06772">
    <property type="entry name" value="LtrA"/>
    <property type="match status" value="1"/>
</dbReference>
<dbReference type="InterPro" id="IPR010640">
    <property type="entry name" value="Low_temperature_requirement_A"/>
</dbReference>
<dbReference type="Proteomes" id="UP000261739">
    <property type="component" value="Unassembled WGS sequence"/>
</dbReference>
<evidence type="ECO:0000256" key="1">
    <source>
        <dbReference type="SAM" id="Phobius"/>
    </source>
</evidence>
<evidence type="ECO:0000313" key="3">
    <source>
        <dbReference type="Proteomes" id="UP000261739"/>
    </source>
</evidence>
<feature type="transmembrane region" description="Helical" evidence="1">
    <location>
        <begin position="281"/>
        <end position="297"/>
    </location>
</feature>
<feature type="transmembrane region" description="Helical" evidence="1">
    <location>
        <begin position="359"/>
        <end position="380"/>
    </location>
</feature>
<comment type="caution">
    <text evidence="2">The sequence shown here is derived from an EMBL/GenBank/DDBJ whole genome shotgun (WGS) entry which is preliminary data.</text>
</comment>
<dbReference type="STRING" id="863239.GCA_000213935_01287"/>
<proteinExistence type="predicted"/>
<sequence>MRPRDATEPSRAASSLELFFDLVFVIAVSIAASTLHEHLVAGSESTLQALGSYLCVFFAVWWAWMNFTWFATSFDNDDWLYRVMTFLQMGGVLVLAAGISPVFDDGNFTVAVAGYVVMRLAMVGQWIRASRAGGAAGRAATRYAVGIVIVQVLWIAWLWIRGALHMPGFIVLILAELSVPVLAERSGRTPWHPEHIADRYGGFTLILLGESLLASANAVIEALHAGSGEGGDAAGAGVPTVRLVGLGILAFVVTAGLWWIYFSAPHAEQVTTLPRSLRFGYVHYIVFAAAGAFSAGVETQISSLSGESRLGEVASDFAVTVPVAVFVLVVWWISVLPAGDRVLNTVLPVGAVLVLLDPLVPVPVVLTAVVVAVMVAAVVVRAPGSGPAAADHVDG</sequence>
<feature type="transmembrane region" description="Helical" evidence="1">
    <location>
        <begin position="139"/>
        <end position="160"/>
    </location>
</feature>
<dbReference type="RefSeq" id="WP_273051197.1">
    <property type="nucleotide sequence ID" value="NZ_DAITTW010000014.1"/>
</dbReference>
<feature type="transmembrane region" description="Helical" evidence="1">
    <location>
        <begin position="243"/>
        <end position="261"/>
    </location>
</feature>
<organism evidence="2 3">
    <name type="scientific">Corynebacterium nuruki</name>
    <dbReference type="NCBI Taxonomy" id="1032851"/>
    <lineage>
        <taxon>Bacteria</taxon>
        <taxon>Bacillati</taxon>
        <taxon>Actinomycetota</taxon>
        <taxon>Actinomycetes</taxon>
        <taxon>Mycobacteriales</taxon>
        <taxon>Corynebacteriaceae</taxon>
        <taxon>Corynebacterium</taxon>
    </lineage>
</organism>
<gene>
    <name evidence="2" type="ORF">DIW82_03465</name>
</gene>
<feature type="transmembrane region" description="Helical" evidence="1">
    <location>
        <begin position="79"/>
        <end position="102"/>
    </location>
</feature>
<keyword evidence="1" id="KW-1133">Transmembrane helix</keyword>
<feature type="transmembrane region" description="Helical" evidence="1">
    <location>
        <begin position="166"/>
        <end position="183"/>
    </location>
</feature>
<dbReference type="PANTHER" id="PTHR36840">
    <property type="entry name" value="BLL5714 PROTEIN"/>
    <property type="match status" value="1"/>
</dbReference>